<feature type="region of interest" description="Disordered" evidence="2">
    <location>
        <begin position="320"/>
        <end position="342"/>
    </location>
</feature>
<reference evidence="3 4" key="1">
    <citation type="submission" date="2017-09" db="EMBL/GenBank/DDBJ databases">
        <title>Bacterial strain isolated from the female urinary microbiota.</title>
        <authorList>
            <person name="Thomas-White K."/>
            <person name="Kumar N."/>
            <person name="Forster S."/>
            <person name="Putonti C."/>
            <person name="Lawley T."/>
            <person name="Wolfe A.J."/>
        </authorList>
    </citation>
    <scope>NUCLEOTIDE SEQUENCE [LARGE SCALE GENOMIC DNA]</scope>
    <source>
        <strain evidence="3 4">UMB1301</strain>
    </source>
</reference>
<dbReference type="OrthoDB" id="174137at2"/>
<dbReference type="SUPFAM" id="SSF52540">
    <property type="entry name" value="P-loop containing nucleoside triphosphate hydrolases"/>
    <property type="match status" value="2"/>
</dbReference>
<dbReference type="Pfam" id="PF13555">
    <property type="entry name" value="AAA_29"/>
    <property type="match status" value="1"/>
</dbReference>
<keyword evidence="1" id="KW-0175">Coiled coil</keyword>
<organism evidence="3 4">
    <name type="scientific">Brevibacterium paucivorans</name>
    <dbReference type="NCBI Taxonomy" id="170994"/>
    <lineage>
        <taxon>Bacteria</taxon>
        <taxon>Bacillati</taxon>
        <taxon>Actinomycetota</taxon>
        <taxon>Actinomycetes</taxon>
        <taxon>Micrococcales</taxon>
        <taxon>Brevibacteriaceae</taxon>
        <taxon>Brevibacterium</taxon>
    </lineage>
</organism>
<sequence>MSEHTDPRQWRLAQVQLANWGTFDKQISIVNIARKGHLITGPSGSGKSSLLDAIACVLTPDKWLRFNLAAQGSTSRTDQRSLVSYVRGAWTRVTDDDQDRVVSKYLRPGSTWSGIVLRFHDGEGKTLSLARLFFLKGSSVSARDLGDICVLEEAELDLTDLQKYAAGGLETKKLKADHPAAMVTSNGTHGKFYARLRRTFGIENETALQLLHRTQSAKSLDNLDRLFRDFMLPVPDTFAIADTAVQQFGDLRDAHAHVVELRKQRDLLLKLRTASEQYDTCWAKHVDLNTLNDLLSPFLKRRELAMLNEQQQHLRRTLAQKRAQLEESRAEESRAESELRTASRVVTQNGGAQVEVLQATLDGARNDHNAIENRRRRFESQLQSVGITRMPQTAEEFAELQTEIAAEAKSQEQSVGASYEDNDRLAKARRDVREIEAQIRTLRQSGSTVPDNLQRVRQAIATRIGIPAESMPFAAELIEVKPDFKEWTGAIERVLRPFALTMLVRSQYLPAVREWVDNNEIHGRLVYEEVADGIERPQPVLHRDSLINRIEIADSAVGAWVSWALSVRYNYVCVETPDGMGDHSRAVTIRGQMKTSATRYEKDDRRGINDRSHWVLGDRAGKLSALADRLKEAQEELNAAQEVVDTANRQEQERNIRRGRLESILDGSWAEYDTISSQKNVDSIEQRLATLTSGDETLSRAVQAEQKAKAAYDAARHATEETRHEVRVAESDLKLCEEKAREIQARIAAGELEDVPEDTATRLEERLRREKRAIRLDNIHEVGQRVSTALQKEKDTARDAADRASHQVTQLTTEFKERWEAVASDLTPGVEDRAGFLRILDEILTNGLPTYETRFRQLLQERSRDLVGELLNEIMSAPNEIRDRVVPINSALARKPFDEARFLHLRVKTQRSAVVEDFMGQLRTIVDGSWDDQDMQTAESKYAVLAEIMRRFDSGEHVDTAWRRQCLDTRTHVKFLADEVDEHGTVRATYDSGAAMSGGQQQKLVVFCLAAALRYQLAQRDDDVPLYGTVILDEAFDKADTRYTRMALDIFVEFGFHLVLATPQKLLQTIEPYVGAVTEIDNPTRQLSTVADIDWSGHTAGDSDARS</sequence>
<feature type="compositionally biased region" description="Basic and acidic residues" evidence="2">
    <location>
        <begin position="323"/>
        <end position="341"/>
    </location>
</feature>
<name>A0A2N6VP82_9MICO</name>
<dbReference type="EMBL" id="PNHK01000001">
    <property type="protein sequence ID" value="PMD05962.1"/>
    <property type="molecule type" value="Genomic_DNA"/>
</dbReference>
<dbReference type="Pfam" id="PF13558">
    <property type="entry name" value="SbcC_Walker_B"/>
    <property type="match status" value="1"/>
</dbReference>
<gene>
    <name evidence="3" type="ORF">CJ199_00690</name>
</gene>
<proteinExistence type="predicted"/>
<evidence type="ECO:0000313" key="4">
    <source>
        <dbReference type="Proteomes" id="UP000235598"/>
    </source>
</evidence>
<dbReference type="AlphaFoldDB" id="A0A2N6VP82"/>
<dbReference type="Proteomes" id="UP000235598">
    <property type="component" value="Unassembled WGS sequence"/>
</dbReference>
<dbReference type="Gene3D" id="3.40.50.300">
    <property type="entry name" value="P-loop containing nucleotide triphosphate hydrolases"/>
    <property type="match status" value="1"/>
</dbReference>
<dbReference type="RefSeq" id="WP_102237620.1">
    <property type="nucleotide sequence ID" value="NZ_BAAAIM010000007.1"/>
</dbReference>
<comment type="caution">
    <text evidence="3">The sequence shown here is derived from an EMBL/GenBank/DDBJ whole genome shotgun (WGS) entry which is preliminary data.</text>
</comment>
<feature type="coiled-coil region" evidence="1">
    <location>
        <begin position="623"/>
        <end position="650"/>
    </location>
</feature>
<feature type="coiled-coil region" evidence="1">
    <location>
        <begin position="701"/>
        <end position="753"/>
    </location>
</feature>
<accession>A0A2N6VP82</accession>
<protein>
    <submittedName>
        <fullName evidence="3">Uncharacterized protein</fullName>
    </submittedName>
</protein>
<evidence type="ECO:0000313" key="3">
    <source>
        <dbReference type="EMBL" id="PMD05962.1"/>
    </source>
</evidence>
<dbReference type="CDD" id="cd00267">
    <property type="entry name" value="ABC_ATPase"/>
    <property type="match status" value="1"/>
</dbReference>
<evidence type="ECO:0000256" key="1">
    <source>
        <dbReference type="SAM" id="Coils"/>
    </source>
</evidence>
<evidence type="ECO:0000256" key="2">
    <source>
        <dbReference type="SAM" id="MobiDB-lite"/>
    </source>
</evidence>
<dbReference type="InterPro" id="IPR027417">
    <property type="entry name" value="P-loop_NTPase"/>
</dbReference>